<keyword evidence="3" id="KW-1185">Reference proteome</keyword>
<proteinExistence type="predicted"/>
<evidence type="ECO:0000256" key="1">
    <source>
        <dbReference type="SAM" id="MobiDB-lite"/>
    </source>
</evidence>
<dbReference type="EMBL" id="KV417788">
    <property type="protein sequence ID" value="KZP06412.1"/>
    <property type="molecule type" value="Genomic_DNA"/>
</dbReference>
<sequence>MAAATSTLGRRAMDRAFVILLHKLVQSVPRVYVTDFLRARFKEHEMESSLLKASTSQFAQLALLKQKLSRAERERDMYEHASKLSFPTTTRIPSRGQVKWKTTTTENALCWALDAHGMQGVVVVVDIMLNGESASITKPLQSVYLRAYWDEHELESEIRASSSRCSWDKQSRLLRLKHARALAEIECYNHVVSLEEPTLSQGLSSLSEEGDGDDVGELGESDGYFSDESLVSSD</sequence>
<protein>
    <submittedName>
        <fullName evidence="2">Uncharacterized protein</fullName>
    </submittedName>
</protein>
<accession>A0A167WS07</accession>
<organism evidence="2 3">
    <name type="scientific">Athelia psychrophila</name>
    <dbReference type="NCBI Taxonomy" id="1759441"/>
    <lineage>
        <taxon>Eukaryota</taxon>
        <taxon>Fungi</taxon>
        <taxon>Dikarya</taxon>
        <taxon>Basidiomycota</taxon>
        <taxon>Agaricomycotina</taxon>
        <taxon>Agaricomycetes</taxon>
        <taxon>Agaricomycetidae</taxon>
        <taxon>Atheliales</taxon>
        <taxon>Atheliaceae</taxon>
        <taxon>Athelia</taxon>
    </lineage>
</organism>
<dbReference type="Proteomes" id="UP000076532">
    <property type="component" value="Unassembled WGS sequence"/>
</dbReference>
<name>A0A167WS07_9AGAM</name>
<feature type="region of interest" description="Disordered" evidence="1">
    <location>
        <begin position="202"/>
        <end position="234"/>
    </location>
</feature>
<evidence type="ECO:0000313" key="3">
    <source>
        <dbReference type="Proteomes" id="UP000076532"/>
    </source>
</evidence>
<gene>
    <name evidence="2" type="ORF">FIBSPDRAFT_902800</name>
</gene>
<reference evidence="2 3" key="1">
    <citation type="journal article" date="2016" name="Mol. Biol. Evol.">
        <title>Comparative Genomics of Early-Diverging Mushroom-Forming Fungi Provides Insights into the Origins of Lignocellulose Decay Capabilities.</title>
        <authorList>
            <person name="Nagy L.G."/>
            <person name="Riley R."/>
            <person name="Tritt A."/>
            <person name="Adam C."/>
            <person name="Daum C."/>
            <person name="Floudas D."/>
            <person name="Sun H."/>
            <person name="Yadav J.S."/>
            <person name="Pangilinan J."/>
            <person name="Larsson K.H."/>
            <person name="Matsuura K."/>
            <person name="Barry K."/>
            <person name="Labutti K."/>
            <person name="Kuo R."/>
            <person name="Ohm R.A."/>
            <person name="Bhattacharya S.S."/>
            <person name="Shirouzu T."/>
            <person name="Yoshinaga Y."/>
            <person name="Martin F.M."/>
            <person name="Grigoriev I.V."/>
            <person name="Hibbett D.S."/>
        </authorList>
    </citation>
    <scope>NUCLEOTIDE SEQUENCE [LARGE SCALE GENOMIC DNA]</scope>
    <source>
        <strain evidence="2 3">CBS 109695</strain>
    </source>
</reference>
<feature type="compositionally biased region" description="Acidic residues" evidence="1">
    <location>
        <begin position="208"/>
        <end position="220"/>
    </location>
</feature>
<dbReference type="AlphaFoldDB" id="A0A167WS07"/>
<evidence type="ECO:0000313" key="2">
    <source>
        <dbReference type="EMBL" id="KZP06412.1"/>
    </source>
</evidence>